<dbReference type="Pfam" id="PF12728">
    <property type="entry name" value="HTH_17"/>
    <property type="match status" value="1"/>
</dbReference>
<reference evidence="2 3" key="1">
    <citation type="submission" date="2019-06" db="EMBL/GenBank/DDBJ databases">
        <title>Sequencing the genomes of 1000 actinobacteria strains.</title>
        <authorList>
            <person name="Klenk H.-P."/>
        </authorList>
    </citation>
    <scope>NUCLEOTIDE SEQUENCE [LARGE SCALE GENOMIC DNA]</scope>
    <source>
        <strain evidence="2 3">DSM 41929</strain>
    </source>
</reference>
<feature type="domain" description="Helix-turn-helix" evidence="1">
    <location>
        <begin position="12"/>
        <end position="60"/>
    </location>
</feature>
<keyword evidence="3" id="KW-1185">Reference proteome</keyword>
<comment type="caution">
    <text evidence="2">The sequence shown here is derived from an EMBL/GenBank/DDBJ whole genome shotgun (WGS) entry which is preliminary data.</text>
</comment>
<evidence type="ECO:0000259" key="1">
    <source>
        <dbReference type="Pfam" id="PF12728"/>
    </source>
</evidence>
<proteinExistence type="predicted"/>
<evidence type="ECO:0000313" key="3">
    <source>
        <dbReference type="Proteomes" id="UP000318103"/>
    </source>
</evidence>
<name>A0A542UG19_9ACTN</name>
<accession>A0A542UG19</accession>
<dbReference type="Proteomes" id="UP000318103">
    <property type="component" value="Unassembled WGS sequence"/>
</dbReference>
<dbReference type="RefSeq" id="WP_055708975.1">
    <property type="nucleotide sequence ID" value="NZ_JBPJFI010000001.1"/>
</dbReference>
<dbReference type="NCBIfam" id="TIGR01764">
    <property type="entry name" value="excise"/>
    <property type="match status" value="1"/>
</dbReference>
<dbReference type="InterPro" id="IPR010093">
    <property type="entry name" value="SinI_DNA-bd"/>
</dbReference>
<evidence type="ECO:0000313" key="2">
    <source>
        <dbReference type="EMBL" id="TQK98018.1"/>
    </source>
</evidence>
<sequence length="65" mass="7326">MSTALPPSHEALTVPEVMAALRLSRFKVYDLIRSKQLPSFTIGRARRVPADALRTYIQNRLGDDD</sequence>
<dbReference type="GO" id="GO:0003677">
    <property type="term" value="F:DNA binding"/>
    <property type="evidence" value="ECO:0007669"/>
    <property type="project" value="InterPro"/>
</dbReference>
<organism evidence="2 3">
    <name type="scientific">Streptomyces puniciscabiei</name>
    <dbReference type="NCBI Taxonomy" id="164348"/>
    <lineage>
        <taxon>Bacteria</taxon>
        <taxon>Bacillati</taxon>
        <taxon>Actinomycetota</taxon>
        <taxon>Actinomycetes</taxon>
        <taxon>Kitasatosporales</taxon>
        <taxon>Streptomycetaceae</taxon>
        <taxon>Streptomyces</taxon>
    </lineage>
</organism>
<dbReference type="AlphaFoldDB" id="A0A542UG19"/>
<dbReference type="OrthoDB" id="3789542at2"/>
<protein>
    <submittedName>
        <fullName evidence="2">Excisionase family DNA binding protein</fullName>
    </submittedName>
</protein>
<dbReference type="InterPro" id="IPR041657">
    <property type="entry name" value="HTH_17"/>
</dbReference>
<gene>
    <name evidence="2" type="ORF">FB563_3022</name>
</gene>
<dbReference type="EMBL" id="VFNX01000001">
    <property type="protein sequence ID" value="TQK98018.1"/>
    <property type="molecule type" value="Genomic_DNA"/>
</dbReference>